<dbReference type="AlphaFoldDB" id="A0AAU9PDX7"/>
<dbReference type="SUPFAM" id="SSF46689">
    <property type="entry name" value="Homeodomain-like"/>
    <property type="match status" value="1"/>
</dbReference>
<comment type="subcellular location">
    <subcellularLocation>
        <location evidence="1">Nucleus</location>
    </subcellularLocation>
</comment>
<dbReference type="InterPro" id="IPR006447">
    <property type="entry name" value="Myb_dom_plants"/>
</dbReference>
<dbReference type="InterPro" id="IPR001005">
    <property type="entry name" value="SANT/Myb"/>
</dbReference>
<dbReference type="Proteomes" id="UP001157418">
    <property type="component" value="Unassembled WGS sequence"/>
</dbReference>
<evidence type="ECO:0000256" key="1">
    <source>
        <dbReference type="ARBA" id="ARBA00004123"/>
    </source>
</evidence>
<dbReference type="InterPro" id="IPR017930">
    <property type="entry name" value="Myb_dom"/>
</dbReference>
<dbReference type="PROSITE" id="PS51294">
    <property type="entry name" value="HTH_MYB"/>
    <property type="match status" value="1"/>
</dbReference>
<dbReference type="Pfam" id="PF00249">
    <property type="entry name" value="Myb_DNA-binding"/>
    <property type="match status" value="1"/>
</dbReference>
<evidence type="ECO:0000313" key="6">
    <source>
        <dbReference type="EMBL" id="CAH1448263.1"/>
    </source>
</evidence>
<organism evidence="6 7">
    <name type="scientific">Lactuca virosa</name>
    <dbReference type="NCBI Taxonomy" id="75947"/>
    <lineage>
        <taxon>Eukaryota</taxon>
        <taxon>Viridiplantae</taxon>
        <taxon>Streptophyta</taxon>
        <taxon>Embryophyta</taxon>
        <taxon>Tracheophyta</taxon>
        <taxon>Spermatophyta</taxon>
        <taxon>Magnoliopsida</taxon>
        <taxon>eudicotyledons</taxon>
        <taxon>Gunneridae</taxon>
        <taxon>Pentapetalae</taxon>
        <taxon>asterids</taxon>
        <taxon>campanulids</taxon>
        <taxon>Asterales</taxon>
        <taxon>Asteraceae</taxon>
        <taxon>Cichorioideae</taxon>
        <taxon>Cichorieae</taxon>
        <taxon>Lactucinae</taxon>
        <taxon>Lactuca</taxon>
    </lineage>
</organism>
<dbReference type="NCBIfam" id="TIGR01557">
    <property type="entry name" value="myb_SHAQKYF"/>
    <property type="match status" value="1"/>
</dbReference>
<dbReference type="PANTHER" id="PTHR31314">
    <property type="entry name" value="MYB FAMILY TRANSCRIPTION FACTOR PHL7-LIKE"/>
    <property type="match status" value="1"/>
</dbReference>
<proteinExistence type="predicted"/>
<evidence type="ECO:0000313" key="7">
    <source>
        <dbReference type="Proteomes" id="UP001157418"/>
    </source>
</evidence>
<evidence type="ECO:0000259" key="5">
    <source>
        <dbReference type="PROSITE" id="PS51294"/>
    </source>
</evidence>
<evidence type="ECO:0000256" key="4">
    <source>
        <dbReference type="ARBA" id="ARBA00023242"/>
    </source>
</evidence>
<gene>
    <name evidence="6" type="ORF">LVIROSA_LOCUS33820</name>
</gene>
<dbReference type="FunFam" id="1.10.10.60:FF:000002">
    <property type="entry name" value="Myb family transcription factor"/>
    <property type="match status" value="1"/>
</dbReference>
<keyword evidence="3" id="KW-0804">Transcription</keyword>
<reference evidence="6 7" key="1">
    <citation type="submission" date="2022-01" db="EMBL/GenBank/DDBJ databases">
        <authorList>
            <person name="Xiong W."/>
            <person name="Schranz E."/>
        </authorList>
    </citation>
    <scope>NUCLEOTIDE SEQUENCE [LARGE SCALE GENOMIC DNA]</scope>
</reference>
<protein>
    <recommendedName>
        <fullName evidence="5">HTH myb-type domain-containing protein</fullName>
    </recommendedName>
</protein>
<dbReference type="GO" id="GO:0003700">
    <property type="term" value="F:DNA-binding transcription factor activity"/>
    <property type="evidence" value="ECO:0007669"/>
    <property type="project" value="InterPro"/>
</dbReference>
<accession>A0AAU9PDX7</accession>
<dbReference type="InterPro" id="IPR046955">
    <property type="entry name" value="PHR1-like"/>
</dbReference>
<evidence type="ECO:0000256" key="3">
    <source>
        <dbReference type="ARBA" id="ARBA00023163"/>
    </source>
</evidence>
<evidence type="ECO:0000256" key="2">
    <source>
        <dbReference type="ARBA" id="ARBA00023015"/>
    </source>
</evidence>
<dbReference type="EMBL" id="CAKMRJ010005634">
    <property type="protein sequence ID" value="CAH1448263.1"/>
    <property type="molecule type" value="Genomic_DNA"/>
</dbReference>
<dbReference type="Gene3D" id="1.10.10.60">
    <property type="entry name" value="Homeodomain-like"/>
    <property type="match status" value="1"/>
</dbReference>
<keyword evidence="2" id="KW-0805">Transcription regulation</keyword>
<keyword evidence="7" id="KW-1185">Reference proteome</keyword>
<name>A0AAU9PDX7_9ASTR</name>
<dbReference type="PANTHER" id="PTHR31314:SF113">
    <property type="entry name" value="MYB FAMILY TRANSCRIPTION FACTOR MPH1"/>
    <property type="match status" value="1"/>
</dbReference>
<comment type="caution">
    <text evidence="6">The sequence shown here is derived from an EMBL/GenBank/DDBJ whole genome shotgun (WGS) entry which is preliminary data.</text>
</comment>
<dbReference type="GO" id="GO:0005634">
    <property type="term" value="C:nucleus"/>
    <property type="evidence" value="ECO:0007669"/>
    <property type="project" value="UniProtKB-SubCell"/>
</dbReference>
<dbReference type="GO" id="GO:0003677">
    <property type="term" value="F:DNA binding"/>
    <property type="evidence" value="ECO:0007669"/>
    <property type="project" value="InterPro"/>
</dbReference>
<keyword evidence="4" id="KW-0539">Nucleus</keyword>
<feature type="domain" description="HTH myb-type" evidence="5">
    <location>
        <begin position="37"/>
        <end position="97"/>
    </location>
</feature>
<sequence>MGDSCEGSSRVVCRRMDGYLPENTSKLRKPTVRSYNRSRVPRLKWTDELHQFFVNAVQRLGGEDRATPKMILQTMNVKGLSVSHIKSHLQMYRNMKNEVILQDVPKTKGLERYNYHGVSVNMGLGPHEQYYKHNSFSTSAMNMKMADEPLLALNPEKLTSIVLGQMECSILSHSQQFVHAPKSKFHHGSPNSYHGTHEVEKDKVYNQVSEATNVYLSNKVIYKDFLASGFTSNYNENEDTENYEDAIVASLSKSPSVDTNLTLGGPYASCKC</sequence>
<dbReference type="InterPro" id="IPR009057">
    <property type="entry name" value="Homeodomain-like_sf"/>
</dbReference>